<sequence length="83" mass="8278">MQLITLTLPALCVAGGRALVADRYAPDDGTVSQASTQALMPSASIAGTRLVAASSAPIGTISPFSEPGPFSAGIFIPNTNSTS</sequence>
<keyword evidence="3" id="KW-1185">Reference proteome</keyword>
<reference evidence="2 3" key="1">
    <citation type="journal article" date="2019" name="Nat. Ecol. Evol.">
        <title>Megaphylogeny resolves global patterns of mushroom evolution.</title>
        <authorList>
            <person name="Varga T."/>
            <person name="Krizsan K."/>
            <person name="Foldi C."/>
            <person name="Dima B."/>
            <person name="Sanchez-Garcia M."/>
            <person name="Sanchez-Ramirez S."/>
            <person name="Szollosi G.J."/>
            <person name="Szarkandi J.G."/>
            <person name="Papp V."/>
            <person name="Albert L."/>
            <person name="Andreopoulos W."/>
            <person name="Angelini C."/>
            <person name="Antonin V."/>
            <person name="Barry K.W."/>
            <person name="Bougher N.L."/>
            <person name="Buchanan P."/>
            <person name="Buyck B."/>
            <person name="Bense V."/>
            <person name="Catcheside P."/>
            <person name="Chovatia M."/>
            <person name="Cooper J."/>
            <person name="Damon W."/>
            <person name="Desjardin D."/>
            <person name="Finy P."/>
            <person name="Geml J."/>
            <person name="Haridas S."/>
            <person name="Hughes K."/>
            <person name="Justo A."/>
            <person name="Karasinski D."/>
            <person name="Kautmanova I."/>
            <person name="Kiss B."/>
            <person name="Kocsube S."/>
            <person name="Kotiranta H."/>
            <person name="LaButti K.M."/>
            <person name="Lechner B.E."/>
            <person name="Liimatainen K."/>
            <person name="Lipzen A."/>
            <person name="Lukacs Z."/>
            <person name="Mihaltcheva S."/>
            <person name="Morgado L.N."/>
            <person name="Niskanen T."/>
            <person name="Noordeloos M.E."/>
            <person name="Ohm R.A."/>
            <person name="Ortiz-Santana B."/>
            <person name="Ovrebo C."/>
            <person name="Racz N."/>
            <person name="Riley R."/>
            <person name="Savchenko A."/>
            <person name="Shiryaev A."/>
            <person name="Soop K."/>
            <person name="Spirin V."/>
            <person name="Szebenyi C."/>
            <person name="Tomsovsky M."/>
            <person name="Tulloss R.E."/>
            <person name="Uehling J."/>
            <person name="Grigoriev I.V."/>
            <person name="Vagvolgyi C."/>
            <person name="Papp T."/>
            <person name="Martin F.M."/>
            <person name="Miettinen O."/>
            <person name="Hibbett D.S."/>
            <person name="Nagy L.G."/>
        </authorList>
    </citation>
    <scope>NUCLEOTIDE SEQUENCE [LARGE SCALE GENOMIC DNA]</scope>
    <source>
        <strain evidence="2 3">HHB13444</strain>
    </source>
</reference>
<dbReference type="InParanoid" id="A0A5C3NT91"/>
<evidence type="ECO:0000313" key="2">
    <source>
        <dbReference type="EMBL" id="TFK80222.1"/>
    </source>
</evidence>
<accession>A0A5C3NT91</accession>
<evidence type="ECO:0000313" key="3">
    <source>
        <dbReference type="Proteomes" id="UP000308197"/>
    </source>
</evidence>
<evidence type="ECO:0000256" key="1">
    <source>
        <dbReference type="SAM" id="SignalP"/>
    </source>
</evidence>
<dbReference type="AlphaFoldDB" id="A0A5C3NT91"/>
<protein>
    <submittedName>
        <fullName evidence="2">Uncharacterized protein</fullName>
    </submittedName>
</protein>
<organism evidence="2 3">
    <name type="scientific">Polyporus arcularius HHB13444</name>
    <dbReference type="NCBI Taxonomy" id="1314778"/>
    <lineage>
        <taxon>Eukaryota</taxon>
        <taxon>Fungi</taxon>
        <taxon>Dikarya</taxon>
        <taxon>Basidiomycota</taxon>
        <taxon>Agaricomycotina</taxon>
        <taxon>Agaricomycetes</taxon>
        <taxon>Polyporales</taxon>
        <taxon>Polyporaceae</taxon>
        <taxon>Polyporus</taxon>
    </lineage>
</organism>
<gene>
    <name evidence="2" type="ORF">K466DRAFT_605517</name>
</gene>
<name>A0A5C3NT91_9APHY</name>
<keyword evidence="1" id="KW-0732">Signal</keyword>
<dbReference type="EMBL" id="ML211820">
    <property type="protein sequence ID" value="TFK80222.1"/>
    <property type="molecule type" value="Genomic_DNA"/>
</dbReference>
<proteinExistence type="predicted"/>
<dbReference type="Proteomes" id="UP000308197">
    <property type="component" value="Unassembled WGS sequence"/>
</dbReference>
<feature type="chain" id="PRO_5022825948" evidence="1">
    <location>
        <begin position="19"/>
        <end position="83"/>
    </location>
</feature>
<feature type="signal peptide" evidence="1">
    <location>
        <begin position="1"/>
        <end position="18"/>
    </location>
</feature>